<dbReference type="GO" id="GO:0046513">
    <property type="term" value="P:ceramide biosynthetic process"/>
    <property type="evidence" value="ECO:0007669"/>
    <property type="project" value="TreeGrafter"/>
</dbReference>
<accession>A0AAD3DRS5</accession>
<keyword evidence="2" id="KW-1185">Reference proteome</keyword>
<organism evidence="1 2">
    <name type="scientific">Astrephomene gubernaculifera</name>
    <dbReference type="NCBI Taxonomy" id="47775"/>
    <lineage>
        <taxon>Eukaryota</taxon>
        <taxon>Viridiplantae</taxon>
        <taxon>Chlorophyta</taxon>
        <taxon>core chlorophytes</taxon>
        <taxon>Chlorophyceae</taxon>
        <taxon>CS clade</taxon>
        <taxon>Chlamydomonadales</taxon>
        <taxon>Astrephomenaceae</taxon>
        <taxon>Astrephomene</taxon>
    </lineage>
</organism>
<dbReference type="InterPro" id="IPR002110">
    <property type="entry name" value="Ankyrin_rpt"/>
</dbReference>
<evidence type="ECO:0008006" key="3">
    <source>
        <dbReference type="Google" id="ProtNLM"/>
    </source>
</evidence>
<dbReference type="Proteomes" id="UP001054857">
    <property type="component" value="Unassembled WGS sequence"/>
</dbReference>
<dbReference type="GO" id="GO:0004620">
    <property type="term" value="F:phospholipase activity"/>
    <property type="evidence" value="ECO:0007669"/>
    <property type="project" value="TreeGrafter"/>
</dbReference>
<evidence type="ECO:0000313" key="2">
    <source>
        <dbReference type="Proteomes" id="UP001054857"/>
    </source>
</evidence>
<dbReference type="PANTHER" id="PTHR12393">
    <property type="entry name" value="SPHINGOMYELIN PHOSPHODIESTERASE RELATED"/>
    <property type="match status" value="1"/>
</dbReference>
<dbReference type="GO" id="GO:0071944">
    <property type="term" value="C:cell periphery"/>
    <property type="evidence" value="ECO:0007669"/>
    <property type="project" value="TreeGrafter"/>
</dbReference>
<dbReference type="GO" id="GO:0016020">
    <property type="term" value="C:membrane"/>
    <property type="evidence" value="ECO:0007669"/>
    <property type="project" value="TreeGrafter"/>
</dbReference>
<dbReference type="GO" id="GO:0030149">
    <property type="term" value="P:sphingolipid catabolic process"/>
    <property type="evidence" value="ECO:0007669"/>
    <property type="project" value="TreeGrafter"/>
</dbReference>
<dbReference type="SUPFAM" id="SSF140860">
    <property type="entry name" value="Pseudo ankyrin repeat-like"/>
    <property type="match status" value="1"/>
</dbReference>
<name>A0AAD3DRS5_9CHLO</name>
<dbReference type="Gene3D" id="1.25.40.20">
    <property type="entry name" value="Ankyrin repeat-containing domain"/>
    <property type="match status" value="2"/>
</dbReference>
<dbReference type="PANTHER" id="PTHR12393:SF6">
    <property type="entry name" value="SPHINGOMYELIN PHOSPHODIESTERASE 2"/>
    <property type="match status" value="1"/>
</dbReference>
<evidence type="ECO:0000313" key="1">
    <source>
        <dbReference type="EMBL" id="GFR45488.1"/>
    </source>
</evidence>
<dbReference type="AlphaFoldDB" id="A0AAD3DRS5"/>
<dbReference type="EMBL" id="BMAR01000010">
    <property type="protein sequence ID" value="GFR45488.1"/>
    <property type="molecule type" value="Genomic_DNA"/>
</dbReference>
<protein>
    <recommendedName>
        <fullName evidence="3">Ankyrin repeat domain-containing protein</fullName>
    </recommendedName>
</protein>
<proteinExistence type="predicted"/>
<dbReference type="InterPro" id="IPR036770">
    <property type="entry name" value="Ankyrin_rpt-contain_sf"/>
</dbReference>
<sequence length="500" mass="55160">MSVIEQQERSQAWPQLLPELAEHITSFLPPNEVACTVRLVNKAAAVQFRAYTIVRLSSPVPEHAFKQQWCRPGATRGLTLNQRQKLLCLTARSGCIPNLEVIIANVGILLLTVEVMRAAASAGQLKVCQLLWQHGCPFEGALRAAAGAGHQDICEWLLDNGGLDDTHAVYTAARGGHVGLLKWLLQQFREPEEVRRWVDAVELCSAVATGCGLPELQWLMGKWQERLRLHELQERYKSDIVGGAARSSTPDWREKVEWLEEQGFHTTTGVSYCAAACTDALDRLRWLHSKGYKLEAEAALYLARNGNVQALEYLLSEEVRPEDWCSRMAFACGLQAAAGGHLAALQLLHTHGCPMNEYILERAAQGEQLHVLVWLVEELGEAVQLSAKTFSAAAKSCNVALLSWLRERGCPWDGEAFVKAARAGGEEALEWLVEQGCPMPDDGNCYVSVAVNGDLATLRCLRRLGCPWGPPGHVYSGCVDRGCHASVLEWLRQEGCPVEV</sequence>
<dbReference type="Pfam" id="PF12796">
    <property type="entry name" value="Ank_2"/>
    <property type="match status" value="1"/>
</dbReference>
<reference evidence="1 2" key="1">
    <citation type="journal article" date="2021" name="Sci. Rep.">
        <title>Genome sequencing of the multicellular alga Astrephomene provides insights into convergent evolution of germ-soma differentiation.</title>
        <authorList>
            <person name="Yamashita S."/>
            <person name="Yamamoto K."/>
            <person name="Matsuzaki R."/>
            <person name="Suzuki S."/>
            <person name="Yamaguchi H."/>
            <person name="Hirooka S."/>
            <person name="Minakuchi Y."/>
            <person name="Miyagishima S."/>
            <person name="Kawachi M."/>
            <person name="Toyoda A."/>
            <person name="Nozaki H."/>
        </authorList>
    </citation>
    <scope>NUCLEOTIDE SEQUENCE [LARGE SCALE GENOMIC DNA]</scope>
    <source>
        <strain evidence="1 2">NIES-4017</strain>
    </source>
</reference>
<gene>
    <name evidence="1" type="ORF">Agub_g6832</name>
</gene>
<comment type="caution">
    <text evidence="1">The sequence shown here is derived from an EMBL/GenBank/DDBJ whole genome shotgun (WGS) entry which is preliminary data.</text>
</comment>
<dbReference type="GO" id="GO:0005783">
    <property type="term" value="C:endoplasmic reticulum"/>
    <property type="evidence" value="ECO:0007669"/>
    <property type="project" value="TreeGrafter"/>
</dbReference>
<dbReference type="SUPFAM" id="SSF48403">
    <property type="entry name" value="Ankyrin repeat"/>
    <property type="match status" value="1"/>
</dbReference>